<feature type="domain" description="Response regulatory" evidence="4">
    <location>
        <begin position="11"/>
        <end position="129"/>
    </location>
</feature>
<dbReference type="PANTHER" id="PTHR43214">
    <property type="entry name" value="TWO-COMPONENT RESPONSE REGULATOR"/>
    <property type="match status" value="1"/>
</dbReference>
<evidence type="ECO:0000313" key="6">
    <source>
        <dbReference type="Proteomes" id="UP001172687"/>
    </source>
</evidence>
<dbReference type="InterPro" id="IPR011006">
    <property type="entry name" value="CheY-like_superfamily"/>
</dbReference>
<evidence type="ECO:0000259" key="4">
    <source>
        <dbReference type="PROSITE" id="PS50110"/>
    </source>
</evidence>
<dbReference type="InterPro" id="IPR001789">
    <property type="entry name" value="Sig_transdc_resp-reg_receiver"/>
</dbReference>
<dbReference type="InterPro" id="IPR016032">
    <property type="entry name" value="Sig_transdc_resp-reg_C-effctor"/>
</dbReference>
<dbReference type="PROSITE" id="PS50110">
    <property type="entry name" value="RESPONSE_REGULATORY"/>
    <property type="match status" value="1"/>
</dbReference>
<reference evidence="5" key="1">
    <citation type="submission" date="2023-07" db="EMBL/GenBank/DDBJ databases">
        <title>Degradation of tert-butanol by M. austroafricanum TBA100.</title>
        <authorList>
            <person name="Helbich S."/>
            <person name="Vainshtein Y."/>
        </authorList>
    </citation>
    <scope>NUCLEOTIDE SEQUENCE</scope>
    <source>
        <strain evidence="5">TBA100</strain>
    </source>
</reference>
<dbReference type="CDD" id="cd17535">
    <property type="entry name" value="REC_NarL-like"/>
    <property type="match status" value="1"/>
</dbReference>
<accession>A0ABT8HBJ7</accession>
<proteinExistence type="predicted"/>
<dbReference type="InterPro" id="IPR000792">
    <property type="entry name" value="Tscrpt_reg_LuxR_C"/>
</dbReference>
<evidence type="ECO:0000256" key="1">
    <source>
        <dbReference type="ARBA" id="ARBA00022553"/>
    </source>
</evidence>
<dbReference type="SMART" id="SM00421">
    <property type="entry name" value="HTH_LUXR"/>
    <property type="match status" value="1"/>
</dbReference>
<evidence type="ECO:0000256" key="2">
    <source>
        <dbReference type="ARBA" id="ARBA00023125"/>
    </source>
</evidence>
<dbReference type="SMART" id="SM00448">
    <property type="entry name" value="REC"/>
    <property type="match status" value="1"/>
</dbReference>
<sequence length="234" mass="24956">MKPSGGRKGIVVAIVDDHELFAQGLALLLTREWGDIFTVGGQTSYVEEAADLVADCAADVAIVDLTMPPLGGLAAIRHIKGRSPTTRILALSGTDDLDLAEEALRAGADGFLPKTARPEALAGPLWTIAEGMRVVDGAVLDDLLTQTRRPPSEVLEHLSDQDLKLWTLLAAGLENAEMADRLLVSERTAKRMVATLLNKLGVSNRISAAALAGKFGLLDISDYQARRLARSPKL</sequence>
<gene>
    <name evidence="5" type="ORF">QYF68_08730</name>
</gene>
<organism evidence="5 6">
    <name type="scientific">Mycolicibacterium austroafricanum</name>
    <name type="common">Mycobacterium austroafricanum</name>
    <dbReference type="NCBI Taxonomy" id="39687"/>
    <lineage>
        <taxon>Bacteria</taxon>
        <taxon>Bacillati</taxon>
        <taxon>Actinomycetota</taxon>
        <taxon>Actinomycetes</taxon>
        <taxon>Mycobacteriales</taxon>
        <taxon>Mycobacteriaceae</taxon>
        <taxon>Mycolicibacterium</taxon>
    </lineage>
</organism>
<dbReference type="SUPFAM" id="SSF46894">
    <property type="entry name" value="C-terminal effector domain of the bipartite response regulators"/>
    <property type="match status" value="1"/>
</dbReference>
<dbReference type="Proteomes" id="UP001172687">
    <property type="component" value="Unassembled WGS sequence"/>
</dbReference>
<dbReference type="PANTHER" id="PTHR43214:SF43">
    <property type="entry name" value="TWO-COMPONENT RESPONSE REGULATOR"/>
    <property type="match status" value="1"/>
</dbReference>
<dbReference type="Gene3D" id="3.40.50.2300">
    <property type="match status" value="1"/>
</dbReference>
<dbReference type="EMBL" id="JAUHTC010000037">
    <property type="protein sequence ID" value="MDN4517910.1"/>
    <property type="molecule type" value="Genomic_DNA"/>
</dbReference>
<evidence type="ECO:0000256" key="3">
    <source>
        <dbReference type="PROSITE-ProRule" id="PRU00169"/>
    </source>
</evidence>
<protein>
    <submittedName>
        <fullName evidence="5">Response regulator transcription factor</fullName>
    </submittedName>
</protein>
<comment type="caution">
    <text evidence="5">The sequence shown here is derived from an EMBL/GenBank/DDBJ whole genome shotgun (WGS) entry which is preliminary data.</text>
</comment>
<dbReference type="Pfam" id="PF00072">
    <property type="entry name" value="Response_reg"/>
    <property type="match status" value="1"/>
</dbReference>
<keyword evidence="2" id="KW-0238">DNA-binding</keyword>
<dbReference type="InterPro" id="IPR058245">
    <property type="entry name" value="NreC/VraR/RcsB-like_REC"/>
</dbReference>
<dbReference type="Pfam" id="PF00196">
    <property type="entry name" value="GerE"/>
    <property type="match status" value="1"/>
</dbReference>
<keyword evidence="1 3" id="KW-0597">Phosphoprotein</keyword>
<feature type="modified residue" description="4-aspartylphosphate" evidence="3">
    <location>
        <position position="64"/>
    </location>
</feature>
<dbReference type="InterPro" id="IPR039420">
    <property type="entry name" value="WalR-like"/>
</dbReference>
<keyword evidence="6" id="KW-1185">Reference proteome</keyword>
<evidence type="ECO:0000313" key="5">
    <source>
        <dbReference type="EMBL" id="MDN4517910.1"/>
    </source>
</evidence>
<dbReference type="RefSeq" id="WP_099250440.1">
    <property type="nucleotide sequence ID" value="NZ_CP070380.1"/>
</dbReference>
<dbReference type="PRINTS" id="PR00038">
    <property type="entry name" value="HTHLUXR"/>
</dbReference>
<name>A0ABT8HBJ7_MYCAO</name>
<dbReference type="SUPFAM" id="SSF52172">
    <property type="entry name" value="CheY-like"/>
    <property type="match status" value="1"/>
</dbReference>